<accession>A0ABV9NJH9</accession>
<protein>
    <submittedName>
        <fullName evidence="1">Uncharacterized protein</fullName>
    </submittedName>
</protein>
<reference evidence="2" key="1">
    <citation type="journal article" date="2019" name="Int. J. Syst. Evol. Microbiol.">
        <title>The Global Catalogue of Microorganisms (GCM) 10K type strain sequencing project: providing services to taxonomists for standard genome sequencing and annotation.</title>
        <authorList>
            <consortium name="The Broad Institute Genomics Platform"/>
            <consortium name="The Broad Institute Genome Sequencing Center for Infectious Disease"/>
            <person name="Wu L."/>
            <person name="Ma J."/>
        </authorList>
    </citation>
    <scope>NUCLEOTIDE SEQUENCE [LARGE SCALE GENOMIC DNA]</scope>
    <source>
        <strain evidence="2">CGMCC 1.13574</strain>
    </source>
</reference>
<organism evidence="1 2">
    <name type="scientific">Coralloluteibacterium thermophilum</name>
    <dbReference type="NCBI Taxonomy" id="2707049"/>
    <lineage>
        <taxon>Bacteria</taxon>
        <taxon>Pseudomonadati</taxon>
        <taxon>Pseudomonadota</taxon>
        <taxon>Gammaproteobacteria</taxon>
        <taxon>Lysobacterales</taxon>
        <taxon>Lysobacteraceae</taxon>
        <taxon>Coralloluteibacterium</taxon>
    </lineage>
</organism>
<evidence type="ECO:0000313" key="1">
    <source>
        <dbReference type="EMBL" id="MFC4727115.1"/>
    </source>
</evidence>
<dbReference type="Proteomes" id="UP001595892">
    <property type="component" value="Unassembled WGS sequence"/>
</dbReference>
<proteinExistence type="predicted"/>
<keyword evidence="2" id="KW-1185">Reference proteome</keyword>
<name>A0ABV9NJH9_9GAMM</name>
<dbReference type="EMBL" id="JBHSGG010000003">
    <property type="protein sequence ID" value="MFC4727115.1"/>
    <property type="molecule type" value="Genomic_DNA"/>
</dbReference>
<evidence type="ECO:0000313" key="2">
    <source>
        <dbReference type="Proteomes" id="UP001595892"/>
    </source>
</evidence>
<comment type="caution">
    <text evidence="1">The sequence shown here is derived from an EMBL/GenBank/DDBJ whole genome shotgun (WGS) entry which is preliminary data.</text>
</comment>
<dbReference type="RefSeq" id="WP_377003118.1">
    <property type="nucleotide sequence ID" value="NZ_JBHSGG010000003.1"/>
</dbReference>
<gene>
    <name evidence="1" type="ORF">ACFO3Q_02895</name>
</gene>
<sequence>MSIEVGKTYQLRTGNLRTKSGKSESAKVTQLQKNGRGYTVHFTVGKDAKQLGLGEFQRRVA</sequence>